<dbReference type="EMBL" id="JACXVP010000009">
    <property type="protein sequence ID" value="KAG5587901.1"/>
    <property type="molecule type" value="Genomic_DNA"/>
</dbReference>
<sequence>MNDNAVSNDLFHQWIDLFCCWKKNDVFVGNPSIRMYGKLPDCITRPDCSLIYSFGYNEFNDDYKVVVVFPSYDNQYEIHIYSIKVDSWRRVDDCPNETVVQI</sequence>
<dbReference type="InterPro" id="IPR013187">
    <property type="entry name" value="F-box-assoc_dom_typ3"/>
</dbReference>
<dbReference type="OrthoDB" id="1702120at2759"/>
<gene>
    <name evidence="2" type="ORF">H5410_048335</name>
</gene>
<organism evidence="2 3">
    <name type="scientific">Solanum commersonii</name>
    <name type="common">Commerson's wild potato</name>
    <name type="synonym">Commerson's nightshade</name>
    <dbReference type="NCBI Taxonomy" id="4109"/>
    <lineage>
        <taxon>Eukaryota</taxon>
        <taxon>Viridiplantae</taxon>
        <taxon>Streptophyta</taxon>
        <taxon>Embryophyta</taxon>
        <taxon>Tracheophyta</taxon>
        <taxon>Spermatophyta</taxon>
        <taxon>Magnoliopsida</taxon>
        <taxon>eudicotyledons</taxon>
        <taxon>Gunneridae</taxon>
        <taxon>Pentapetalae</taxon>
        <taxon>asterids</taxon>
        <taxon>lamiids</taxon>
        <taxon>Solanales</taxon>
        <taxon>Solanaceae</taxon>
        <taxon>Solanoideae</taxon>
        <taxon>Solaneae</taxon>
        <taxon>Solanum</taxon>
    </lineage>
</organism>
<name>A0A9J5XJE8_SOLCO</name>
<evidence type="ECO:0000313" key="3">
    <source>
        <dbReference type="Proteomes" id="UP000824120"/>
    </source>
</evidence>
<dbReference type="NCBIfam" id="TIGR01640">
    <property type="entry name" value="F_box_assoc_1"/>
    <property type="match status" value="1"/>
</dbReference>
<dbReference type="AlphaFoldDB" id="A0A9J5XJE8"/>
<protein>
    <recommendedName>
        <fullName evidence="1">F-box associated beta-propeller type 3 domain-containing protein</fullName>
    </recommendedName>
</protein>
<comment type="caution">
    <text evidence="2">The sequence shown here is derived from an EMBL/GenBank/DDBJ whole genome shotgun (WGS) entry which is preliminary data.</text>
</comment>
<dbReference type="Pfam" id="PF08268">
    <property type="entry name" value="FBA_3"/>
    <property type="match status" value="1"/>
</dbReference>
<keyword evidence="3" id="KW-1185">Reference proteome</keyword>
<dbReference type="Proteomes" id="UP000824120">
    <property type="component" value="Chromosome 9"/>
</dbReference>
<reference evidence="2 3" key="1">
    <citation type="submission" date="2020-09" db="EMBL/GenBank/DDBJ databases">
        <title>De no assembly of potato wild relative species, Solanum commersonii.</title>
        <authorList>
            <person name="Cho K."/>
        </authorList>
    </citation>
    <scope>NUCLEOTIDE SEQUENCE [LARGE SCALE GENOMIC DNA]</scope>
    <source>
        <strain evidence="2">LZ3.2</strain>
        <tissue evidence="2">Leaf</tissue>
    </source>
</reference>
<evidence type="ECO:0000313" key="2">
    <source>
        <dbReference type="EMBL" id="KAG5587901.1"/>
    </source>
</evidence>
<dbReference type="InterPro" id="IPR017451">
    <property type="entry name" value="F-box-assoc_interact_dom"/>
</dbReference>
<accession>A0A9J5XJE8</accession>
<feature type="domain" description="F-box associated beta-propeller type 3" evidence="1">
    <location>
        <begin position="16"/>
        <end position="97"/>
    </location>
</feature>
<feature type="non-terminal residue" evidence="2">
    <location>
        <position position="102"/>
    </location>
</feature>
<proteinExistence type="predicted"/>
<evidence type="ECO:0000259" key="1">
    <source>
        <dbReference type="Pfam" id="PF08268"/>
    </source>
</evidence>